<feature type="domain" description="Aminoacyl-transfer RNA synthetases class-II family profile" evidence="17">
    <location>
        <begin position="116"/>
        <end position="330"/>
    </location>
</feature>
<dbReference type="GO" id="GO:0004826">
    <property type="term" value="F:phenylalanine-tRNA ligase activity"/>
    <property type="evidence" value="ECO:0007669"/>
    <property type="project" value="UniProtKB-EC"/>
</dbReference>
<dbReference type="InterPro" id="IPR006195">
    <property type="entry name" value="aa-tRNA-synth_II"/>
</dbReference>
<evidence type="ECO:0000313" key="19">
    <source>
        <dbReference type="Proteomes" id="UP000837675"/>
    </source>
</evidence>
<keyword evidence="10" id="KW-0547">Nucleotide-binding</keyword>
<dbReference type="NCBIfam" id="TIGR00468">
    <property type="entry name" value="pheS"/>
    <property type="match status" value="1"/>
</dbReference>
<evidence type="ECO:0000256" key="5">
    <source>
        <dbReference type="ARBA" id="ARBA00012814"/>
    </source>
</evidence>
<dbReference type="SUPFAM" id="SSF55681">
    <property type="entry name" value="Class II aaRS and biotin synthetases"/>
    <property type="match status" value="1"/>
</dbReference>
<evidence type="ECO:0000256" key="8">
    <source>
        <dbReference type="ARBA" id="ARBA00022598"/>
    </source>
</evidence>
<keyword evidence="11" id="KW-0067">ATP-binding</keyword>
<keyword evidence="9" id="KW-0479">Metal-binding</keyword>
<evidence type="ECO:0000313" key="18">
    <source>
        <dbReference type="EMBL" id="CAG7590956.1"/>
    </source>
</evidence>
<dbReference type="PANTHER" id="PTHR11538:SF41">
    <property type="entry name" value="PHENYLALANINE--TRNA LIGASE, MITOCHONDRIAL"/>
    <property type="match status" value="1"/>
</dbReference>
<keyword evidence="14" id="KW-0030">Aminoacyl-tRNA synthetase</keyword>
<dbReference type="InterPro" id="IPR045864">
    <property type="entry name" value="aa-tRNA-synth_II/BPL/LPL"/>
</dbReference>
<reference evidence="18" key="1">
    <citation type="submission" date="2021-06" db="EMBL/GenBank/DDBJ databases">
        <authorList>
            <person name="Nardi T."/>
            <person name="Nardi T."/>
        </authorList>
    </citation>
    <scope>NUCLEOTIDE SEQUENCE</scope>
</reference>
<dbReference type="GO" id="GO:0005737">
    <property type="term" value="C:cytoplasm"/>
    <property type="evidence" value="ECO:0007669"/>
    <property type="project" value="UniProtKB-SubCell"/>
</dbReference>
<evidence type="ECO:0000256" key="12">
    <source>
        <dbReference type="ARBA" id="ARBA00022842"/>
    </source>
</evidence>
<evidence type="ECO:0000259" key="17">
    <source>
        <dbReference type="PROSITE" id="PS50862"/>
    </source>
</evidence>
<evidence type="ECO:0000256" key="13">
    <source>
        <dbReference type="ARBA" id="ARBA00022917"/>
    </source>
</evidence>
<dbReference type="HAMAP" id="MF_00281">
    <property type="entry name" value="Phe_tRNA_synth_alpha1"/>
    <property type="match status" value="1"/>
</dbReference>
<dbReference type="AlphaFoldDB" id="A0A8S4BUB5"/>
<keyword evidence="12" id="KW-0460">Magnesium</keyword>
<dbReference type="EC" id="6.1.1.20" evidence="5"/>
<dbReference type="PANTHER" id="PTHR11538">
    <property type="entry name" value="PHENYLALANYL-TRNA SYNTHETASE"/>
    <property type="match status" value="1"/>
</dbReference>
<evidence type="ECO:0000256" key="6">
    <source>
        <dbReference type="ARBA" id="ARBA00015409"/>
    </source>
</evidence>
<evidence type="ECO:0000256" key="10">
    <source>
        <dbReference type="ARBA" id="ARBA00022741"/>
    </source>
</evidence>
<keyword evidence="13" id="KW-0648">Protein biosynthesis</keyword>
<evidence type="ECO:0000256" key="16">
    <source>
        <dbReference type="ARBA" id="ARBA00049255"/>
    </source>
</evidence>
<evidence type="ECO:0000256" key="3">
    <source>
        <dbReference type="ARBA" id="ARBA00010207"/>
    </source>
</evidence>
<evidence type="ECO:0000256" key="2">
    <source>
        <dbReference type="ARBA" id="ARBA00004496"/>
    </source>
</evidence>
<dbReference type="PROSITE" id="PS50862">
    <property type="entry name" value="AA_TRNA_LIGASE_II"/>
    <property type="match status" value="1"/>
</dbReference>
<name>A0A8S4BUB5_9ACAR</name>
<dbReference type="InterPro" id="IPR004529">
    <property type="entry name" value="Phe-tRNA-synth_IIc_asu"/>
</dbReference>
<comment type="subcellular location">
    <subcellularLocation>
        <location evidence="2">Cytoplasm</location>
    </subcellularLocation>
</comment>
<sequence length="341" mass="39403">MSQLNSINELFVSELANVSNFTELFNLKAKFLGKKSLLAEQMAKLGTSTSEEKKQLGLEINIVREYILKSLNEKQKKLEELELAQKLNAQSIDITLPGRGFTRGKIHPITNTINELKNIFVRMGFSHVEGPEIEDDWHNFTALNINESHPARQMHDTFYMQNIEGLLRTHTSGVQIRYMEKNQPPIRIISSGRVYRSDYDATHTPMFHQLEGLVIGEEINFGHLKGCIAQFLKEFFRVKELPMRWRSSYFPFTEPSAEIDMKCNRSTKKEIRIGEGNDWLEIMGCGMVHERVLKNVAIDTMKCQGFAFGVGIERLTMLKHNIPDLRTLFEGDMRWHEIYGF</sequence>
<dbReference type="GO" id="GO:0000049">
    <property type="term" value="F:tRNA binding"/>
    <property type="evidence" value="ECO:0007669"/>
    <property type="project" value="InterPro"/>
</dbReference>
<dbReference type="GO" id="GO:0006432">
    <property type="term" value="P:phenylalanyl-tRNA aminoacylation"/>
    <property type="evidence" value="ECO:0007669"/>
    <property type="project" value="InterPro"/>
</dbReference>
<comment type="cofactor">
    <cofactor evidence="1">
        <name>Mg(2+)</name>
        <dbReference type="ChEBI" id="CHEBI:18420"/>
    </cofactor>
</comment>
<dbReference type="InterPro" id="IPR022911">
    <property type="entry name" value="Phe_tRNA_ligase_alpha1_bac"/>
</dbReference>
<dbReference type="EMBL" id="CAJVAF010000137">
    <property type="protein sequence ID" value="CAG7590956.1"/>
    <property type="molecule type" value="Genomic_DNA"/>
</dbReference>
<comment type="caution">
    <text evidence="18">The sequence shown here is derived from an EMBL/GenBank/DDBJ whole genome shotgun (WGS) entry which is preliminary data.</text>
</comment>
<evidence type="ECO:0000256" key="9">
    <source>
        <dbReference type="ARBA" id="ARBA00022723"/>
    </source>
</evidence>
<proteinExistence type="inferred from homology"/>
<dbReference type="GO" id="GO:0046872">
    <property type="term" value="F:metal ion binding"/>
    <property type="evidence" value="ECO:0007669"/>
    <property type="project" value="UniProtKB-KW"/>
</dbReference>
<dbReference type="InterPro" id="IPR002319">
    <property type="entry name" value="Phenylalanyl-tRNA_Synthase"/>
</dbReference>
<dbReference type="Pfam" id="PF02912">
    <property type="entry name" value="Phe_tRNA-synt_N"/>
    <property type="match status" value="1"/>
</dbReference>
<protein>
    <recommendedName>
        <fullName evidence="6">Phenylalanine--tRNA ligase alpha subunit</fullName>
        <ecNumber evidence="5">6.1.1.20</ecNumber>
    </recommendedName>
    <alternativeName>
        <fullName evidence="15">Phenylalanyl-tRNA synthetase alpha subunit</fullName>
    </alternativeName>
</protein>
<evidence type="ECO:0000256" key="4">
    <source>
        <dbReference type="ARBA" id="ARBA00011209"/>
    </source>
</evidence>
<evidence type="ECO:0000256" key="14">
    <source>
        <dbReference type="ARBA" id="ARBA00023146"/>
    </source>
</evidence>
<dbReference type="CDD" id="cd00496">
    <property type="entry name" value="PheRS_alpha_core"/>
    <property type="match status" value="1"/>
</dbReference>
<keyword evidence="8 18" id="KW-0436">Ligase</keyword>
<dbReference type="InterPro" id="IPR010978">
    <property type="entry name" value="tRNA-bd_arm"/>
</dbReference>
<comment type="similarity">
    <text evidence="3">Belongs to the class-II aminoacyl-tRNA synthetase family. Phe-tRNA synthetase alpha subunit type 1 subfamily.</text>
</comment>
<evidence type="ECO:0000256" key="7">
    <source>
        <dbReference type="ARBA" id="ARBA00022490"/>
    </source>
</evidence>
<dbReference type="InterPro" id="IPR004188">
    <property type="entry name" value="Phe-tRNA_ligase_II_N"/>
</dbReference>
<evidence type="ECO:0000256" key="1">
    <source>
        <dbReference type="ARBA" id="ARBA00001946"/>
    </source>
</evidence>
<accession>A0A8S4BUB5</accession>
<comment type="catalytic activity">
    <reaction evidence="16">
        <text>tRNA(Phe) + L-phenylalanine + ATP = L-phenylalanyl-tRNA(Phe) + AMP + diphosphate + H(+)</text>
        <dbReference type="Rhea" id="RHEA:19413"/>
        <dbReference type="Rhea" id="RHEA-COMP:9668"/>
        <dbReference type="Rhea" id="RHEA-COMP:9699"/>
        <dbReference type="ChEBI" id="CHEBI:15378"/>
        <dbReference type="ChEBI" id="CHEBI:30616"/>
        <dbReference type="ChEBI" id="CHEBI:33019"/>
        <dbReference type="ChEBI" id="CHEBI:58095"/>
        <dbReference type="ChEBI" id="CHEBI:78442"/>
        <dbReference type="ChEBI" id="CHEBI:78531"/>
        <dbReference type="ChEBI" id="CHEBI:456215"/>
        <dbReference type="EC" id="6.1.1.20"/>
    </reaction>
</comment>
<organism evidence="18 19">
    <name type="scientific">Hyalomma marginatum</name>
    <dbReference type="NCBI Taxonomy" id="34627"/>
    <lineage>
        <taxon>Eukaryota</taxon>
        <taxon>Metazoa</taxon>
        <taxon>Ecdysozoa</taxon>
        <taxon>Arthropoda</taxon>
        <taxon>Chelicerata</taxon>
        <taxon>Arachnida</taxon>
        <taxon>Acari</taxon>
        <taxon>Parasitiformes</taxon>
        <taxon>Ixodida</taxon>
        <taxon>Ixodoidea</taxon>
        <taxon>Ixodidae</taxon>
        <taxon>Hyalomminae</taxon>
        <taxon>Hyalomma</taxon>
    </lineage>
</organism>
<dbReference type="Pfam" id="PF01409">
    <property type="entry name" value="tRNA-synt_2d"/>
    <property type="match status" value="1"/>
</dbReference>
<dbReference type="Gene3D" id="3.30.930.10">
    <property type="entry name" value="Bira Bifunctional Protein, Domain 2"/>
    <property type="match status" value="1"/>
</dbReference>
<gene>
    <name evidence="18" type="ORF">MHYMCMPASI_00377</name>
</gene>
<keyword evidence="19" id="KW-1185">Reference proteome</keyword>
<dbReference type="SUPFAM" id="SSF46589">
    <property type="entry name" value="tRNA-binding arm"/>
    <property type="match status" value="1"/>
</dbReference>
<evidence type="ECO:0000256" key="15">
    <source>
        <dbReference type="ARBA" id="ARBA00030612"/>
    </source>
</evidence>
<keyword evidence="7" id="KW-0963">Cytoplasm</keyword>
<comment type="subunit">
    <text evidence="4">Tetramer of two alpha and two beta subunits.</text>
</comment>
<dbReference type="Proteomes" id="UP000837675">
    <property type="component" value="Unassembled WGS sequence"/>
</dbReference>
<dbReference type="GO" id="GO:0005524">
    <property type="term" value="F:ATP binding"/>
    <property type="evidence" value="ECO:0007669"/>
    <property type="project" value="UniProtKB-KW"/>
</dbReference>
<evidence type="ECO:0000256" key="11">
    <source>
        <dbReference type="ARBA" id="ARBA00022840"/>
    </source>
</evidence>